<name>A0A851GR09_9BACT</name>
<proteinExistence type="predicted"/>
<accession>A0A851GR09</accession>
<reference evidence="1 2" key="1">
    <citation type="submission" date="2020-07" db="EMBL/GenBank/DDBJ databases">
        <title>Roseicoccus Jingziensis gen. nov., sp. nov., isolated from coastal seawater.</title>
        <authorList>
            <person name="Feng X."/>
        </authorList>
    </citation>
    <scope>NUCLEOTIDE SEQUENCE [LARGE SCALE GENOMIC DNA]</scope>
    <source>
        <strain evidence="1 2">N1E253</strain>
    </source>
</reference>
<organism evidence="1 2">
    <name type="scientific">Oceaniferula marina</name>
    <dbReference type="NCBI Taxonomy" id="2748318"/>
    <lineage>
        <taxon>Bacteria</taxon>
        <taxon>Pseudomonadati</taxon>
        <taxon>Verrucomicrobiota</taxon>
        <taxon>Verrucomicrobiia</taxon>
        <taxon>Verrucomicrobiales</taxon>
        <taxon>Verrucomicrobiaceae</taxon>
        <taxon>Oceaniferula</taxon>
    </lineage>
</organism>
<dbReference type="AlphaFoldDB" id="A0A851GR09"/>
<evidence type="ECO:0000313" key="1">
    <source>
        <dbReference type="EMBL" id="NWK57240.1"/>
    </source>
</evidence>
<keyword evidence="2" id="KW-1185">Reference proteome</keyword>
<protein>
    <submittedName>
        <fullName evidence="1">Uncharacterized protein</fullName>
    </submittedName>
</protein>
<evidence type="ECO:0000313" key="2">
    <source>
        <dbReference type="Proteomes" id="UP000557872"/>
    </source>
</evidence>
<dbReference type="RefSeq" id="WP_178934058.1">
    <property type="nucleotide sequence ID" value="NZ_JACBAZ010000008.1"/>
</dbReference>
<comment type="caution">
    <text evidence="1">The sequence shown here is derived from an EMBL/GenBank/DDBJ whole genome shotgun (WGS) entry which is preliminary data.</text>
</comment>
<dbReference type="EMBL" id="JACBAZ010000008">
    <property type="protein sequence ID" value="NWK57240.1"/>
    <property type="molecule type" value="Genomic_DNA"/>
</dbReference>
<dbReference type="Proteomes" id="UP000557872">
    <property type="component" value="Unassembled WGS sequence"/>
</dbReference>
<gene>
    <name evidence="1" type="ORF">HW115_16580</name>
</gene>
<sequence>MSSSAIYRIAVRGQLDAGLARHFDGLNLSEEKQSDLPPISILVGRFVDQAALTGLLHSLYELHLPLVSVECVLVEPT</sequence>